<feature type="compositionally biased region" description="Pro residues" evidence="5">
    <location>
        <begin position="1"/>
        <end position="20"/>
    </location>
</feature>
<organism evidence="7 8">
    <name type="scientific">Catenulispora pinistramenti</name>
    <dbReference type="NCBI Taxonomy" id="2705254"/>
    <lineage>
        <taxon>Bacteria</taxon>
        <taxon>Bacillati</taxon>
        <taxon>Actinomycetota</taxon>
        <taxon>Actinomycetes</taxon>
        <taxon>Catenulisporales</taxon>
        <taxon>Catenulisporaceae</taxon>
        <taxon>Catenulispora</taxon>
    </lineage>
</organism>
<dbReference type="EMBL" id="JAAFYZ010000136">
    <property type="protein sequence ID" value="MBS2551354.1"/>
    <property type="molecule type" value="Genomic_DNA"/>
</dbReference>
<gene>
    <name evidence="7" type="ORF">KGQ19_31245</name>
</gene>
<sequence>MAEPVAPNPPESAPPAPVPPWERTRKAKAPARTPLSQEAIVEAALRILETDGYDALSMRRVAADLGTGAASLYAHVANKDELVKLALDRVFVDVSFPEPDPERWMEQVREMMRGTRKILQSHPGLARAMLGRVPMGPNGIHIIEGFMGLLRAGDLPDRVAAWAGDVIALYVVANVFEEDIRFSIHGEASQEDVEAWAGEMKGYIRSLPPEQFPNMLALADPMFETGGPDGRFEFGLDLMLRGLASHSRR</sequence>
<dbReference type="Pfam" id="PF00440">
    <property type="entry name" value="TetR_N"/>
    <property type="match status" value="1"/>
</dbReference>
<evidence type="ECO:0000256" key="4">
    <source>
        <dbReference type="PROSITE-ProRule" id="PRU00335"/>
    </source>
</evidence>
<dbReference type="PANTHER" id="PTHR30055:SF151">
    <property type="entry name" value="TRANSCRIPTIONAL REGULATORY PROTEIN"/>
    <property type="match status" value="1"/>
</dbReference>
<comment type="caution">
    <text evidence="7">The sequence shown here is derived from an EMBL/GenBank/DDBJ whole genome shotgun (WGS) entry which is preliminary data.</text>
</comment>
<keyword evidence="1" id="KW-0805">Transcription regulation</keyword>
<evidence type="ECO:0000256" key="2">
    <source>
        <dbReference type="ARBA" id="ARBA00023125"/>
    </source>
</evidence>
<dbReference type="SUPFAM" id="SSF48498">
    <property type="entry name" value="Tetracyclin repressor-like, C-terminal domain"/>
    <property type="match status" value="1"/>
</dbReference>
<evidence type="ECO:0000256" key="5">
    <source>
        <dbReference type="SAM" id="MobiDB-lite"/>
    </source>
</evidence>
<evidence type="ECO:0000256" key="1">
    <source>
        <dbReference type="ARBA" id="ARBA00023015"/>
    </source>
</evidence>
<dbReference type="PRINTS" id="PR00455">
    <property type="entry name" value="HTHTETR"/>
</dbReference>
<evidence type="ECO:0000259" key="6">
    <source>
        <dbReference type="PROSITE" id="PS50977"/>
    </source>
</evidence>
<dbReference type="InterPro" id="IPR001647">
    <property type="entry name" value="HTH_TetR"/>
</dbReference>
<dbReference type="PROSITE" id="PS50977">
    <property type="entry name" value="HTH_TETR_2"/>
    <property type="match status" value="1"/>
</dbReference>
<keyword evidence="2 4" id="KW-0238">DNA-binding</keyword>
<dbReference type="Pfam" id="PF02909">
    <property type="entry name" value="TetR_C_1"/>
    <property type="match status" value="1"/>
</dbReference>
<dbReference type="Gene3D" id="1.10.357.10">
    <property type="entry name" value="Tetracycline Repressor, domain 2"/>
    <property type="match status" value="1"/>
</dbReference>
<evidence type="ECO:0000313" key="7">
    <source>
        <dbReference type="EMBL" id="MBS2551354.1"/>
    </source>
</evidence>
<dbReference type="PANTHER" id="PTHR30055">
    <property type="entry name" value="HTH-TYPE TRANSCRIPTIONAL REGULATOR RUTR"/>
    <property type="match status" value="1"/>
</dbReference>
<dbReference type="RefSeq" id="WP_212015795.1">
    <property type="nucleotide sequence ID" value="NZ_JAAFYZ010000136.1"/>
</dbReference>
<accession>A0ABS5KZK5</accession>
<evidence type="ECO:0000256" key="3">
    <source>
        <dbReference type="ARBA" id="ARBA00023163"/>
    </source>
</evidence>
<name>A0ABS5KZK5_9ACTN</name>
<evidence type="ECO:0000313" key="8">
    <source>
        <dbReference type="Proteomes" id="UP000730482"/>
    </source>
</evidence>
<dbReference type="InterPro" id="IPR050109">
    <property type="entry name" value="HTH-type_TetR-like_transc_reg"/>
</dbReference>
<proteinExistence type="predicted"/>
<dbReference type="SUPFAM" id="SSF46689">
    <property type="entry name" value="Homeodomain-like"/>
    <property type="match status" value="1"/>
</dbReference>
<dbReference type="InterPro" id="IPR004111">
    <property type="entry name" value="Repressor_TetR_C"/>
</dbReference>
<dbReference type="InterPro" id="IPR009057">
    <property type="entry name" value="Homeodomain-like_sf"/>
</dbReference>
<feature type="domain" description="HTH tetR-type" evidence="6">
    <location>
        <begin position="34"/>
        <end position="94"/>
    </location>
</feature>
<feature type="DNA-binding region" description="H-T-H motif" evidence="4">
    <location>
        <begin position="57"/>
        <end position="76"/>
    </location>
</feature>
<keyword evidence="8" id="KW-1185">Reference proteome</keyword>
<protein>
    <submittedName>
        <fullName evidence="7">TetR/AcrR family transcriptional regulator C-terminal domain-containing protein</fullName>
    </submittedName>
</protein>
<reference evidence="7 8" key="1">
    <citation type="submission" date="2020-02" db="EMBL/GenBank/DDBJ databases">
        <title>Acidophilic actinobacteria isolated from forest soil.</title>
        <authorList>
            <person name="Golinska P."/>
        </authorList>
    </citation>
    <scope>NUCLEOTIDE SEQUENCE [LARGE SCALE GENOMIC DNA]</scope>
    <source>
        <strain evidence="7 8">NL8</strain>
    </source>
</reference>
<keyword evidence="3" id="KW-0804">Transcription</keyword>
<dbReference type="InterPro" id="IPR036271">
    <property type="entry name" value="Tet_transcr_reg_TetR-rel_C_sf"/>
</dbReference>
<dbReference type="Proteomes" id="UP000730482">
    <property type="component" value="Unassembled WGS sequence"/>
</dbReference>
<feature type="region of interest" description="Disordered" evidence="5">
    <location>
        <begin position="1"/>
        <end position="34"/>
    </location>
</feature>